<dbReference type="RefSeq" id="XP_042637378.1">
    <property type="nucleotide sequence ID" value="XM_042781444.1"/>
</dbReference>
<protein>
    <submittedName>
        <fullName evidence="2">Growth/differentiation factor 3</fullName>
    </submittedName>
</protein>
<keyword evidence="1" id="KW-1185">Reference proteome</keyword>
<accession>A0AC54ZAM1</accession>
<name>A0AC54ZAM1_ORYAF</name>
<evidence type="ECO:0000313" key="2">
    <source>
        <dbReference type="RefSeq" id="XP_042637378.1"/>
    </source>
</evidence>
<evidence type="ECO:0000313" key="1">
    <source>
        <dbReference type="Proteomes" id="UP000694850"/>
    </source>
</evidence>
<gene>
    <name evidence="2" type="primary">LOC122150326</name>
</gene>
<dbReference type="Proteomes" id="UP000694850">
    <property type="component" value="Unplaced"/>
</dbReference>
<organism evidence="1 2">
    <name type="scientific">Orycteropus afer afer</name>
    <dbReference type="NCBI Taxonomy" id="1230840"/>
    <lineage>
        <taxon>Eukaryota</taxon>
        <taxon>Metazoa</taxon>
        <taxon>Chordata</taxon>
        <taxon>Craniata</taxon>
        <taxon>Vertebrata</taxon>
        <taxon>Euteleostomi</taxon>
        <taxon>Mammalia</taxon>
        <taxon>Eutheria</taxon>
        <taxon>Afrotheria</taxon>
        <taxon>Tubulidentata</taxon>
        <taxon>Orycteropodidae</taxon>
        <taxon>Orycteropus</taxon>
    </lineage>
</organism>
<reference evidence="2" key="1">
    <citation type="submission" date="2025-08" db="UniProtKB">
        <authorList>
            <consortium name="RefSeq"/>
        </authorList>
    </citation>
    <scope>IDENTIFICATION</scope>
</reference>
<sequence>MDAADTSLDDCVGTTSRRDTVLLVISSSHEQPPFFHLPYVQEPFIPNVEHVILGTPGQSHGEMDPGQLQFPAEKLCHLQDRLVNLHRAAWGKCIIAPKTFSFPYCEGICLAINSECCQSNFECYKSEMPTYAWLFQVCGPTRVRLFSLMVQDDEHEISVYHLNTSVIEKCGCL</sequence>
<proteinExistence type="predicted"/>